<name>A0A3E2TNA0_9FIRM</name>
<dbReference type="EMBL" id="QVEP01000017">
    <property type="protein sequence ID" value="RGB79859.1"/>
    <property type="molecule type" value="Genomic_DNA"/>
</dbReference>
<dbReference type="Proteomes" id="UP000260773">
    <property type="component" value="Unassembled WGS sequence"/>
</dbReference>
<dbReference type="AlphaFoldDB" id="A0A3E2TNA0"/>
<organism evidence="1 2">
    <name type="scientific">Coprococcus catus</name>
    <dbReference type="NCBI Taxonomy" id="116085"/>
    <lineage>
        <taxon>Bacteria</taxon>
        <taxon>Bacillati</taxon>
        <taxon>Bacillota</taxon>
        <taxon>Clostridia</taxon>
        <taxon>Lachnospirales</taxon>
        <taxon>Lachnospiraceae</taxon>
        <taxon>Coprococcus</taxon>
    </lineage>
</organism>
<accession>A0A3E2TNA0</accession>
<evidence type="ECO:0000313" key="2">
    <source>
        <dbReference type="Proteomes" id="UP000260773"/>
    </source>
</evidence>
<gene>
    <name evidence="1" type="ORF">DW070_08565</name>
</gene>
<proteinExistence type="predicted"/>
<comment type="caution">
    <text evidence="1">The sequence shown here is derived from an EMBL/GenBank/DDBJ whole genome shotgun (WGS) entry which is preliminary data.</text>
</comment>
<reference evidence="1 2" key="1">
    <citation type="submission" date="2018-08" db="EMBL/GenBank/DDBJ databases">
        <title>A genome reference for cultivated species of the human gut microbiota.</title>
        <authorList>
            <person name="Zou Y."/>
            <person name="Xue W."/>
            <person name="Luo G."/>
        </authorList>
    </citation>
    <scope>NUCLEOTIDE SEQUENCE [LARGE SCALE GENOMIC DNA]</scope>
    <source>
        <strain evidence="1 2">AF45-17</strain>
    </source>
</reference>
<protein>
    <submittedName>
        <fullName evidence="1">Uncharacterized protein</fullName>
    </submittedName>
</protein>
<sequence length="71" mass="7837">MCNLGEGIEERTAARVTKELNAKHAKHAKELTEKLAEKDRIISAYQLLARHTPIAQIAAETGLTEEAIRAL</sequence>
<evidence type="ECO:0000313" key="1">
    <source>
        <dbReference type="EMBL" id="RGB79859.1"/>
    </source>
</evidence>